<evidence type="ECO:0000313" key="3">
    <source>
        <dbReference type="EMBL" id="KRL12911.1"/>
    </source>
</evidence>
<keyword evidence="1" id="KW-0812">Transmembrane</keyword>
<proteinExistence type="predicted"/>
<comment type="caution">
    <text evidence="3">The sequence shown here is derived from an EMBL/GenBank/DDBJ whole genome shotgun (WGS) entry which is preliminary data.</text>
</comment>
<reference evidence="3 4" key="1">
    <citation type="journal article" date="2015" name="Genome Announc.">
        <title>Expanding the biotechnology potential of lactobacilli through comparative genomics of 213 strains and associated genera.</title>
        <authorList>
            <person name="Sun Z."/>
            <person name="Harris H.M."/>
            <person name="McCann A."/>
            <person name="Guo C."/>
            <person name="Argimon S."/>
            <person name="Zhang W."/>
            <person name="Yang X."/>
            <person name="Jeffery I.B."/>
            <person name="Cooney J.C."/>
            <person name="Kagawa T.F."/>
            <person name="Liu W."/>
            <person name="Song Y."/>
            <person name="Salvetti E."/>
            <person name="Wrobel A."/>
            <person name="Rasinkangas P."/>
            <person name="Parkhill J."/>
            <person name="Rea M.C."/>
            <person name="O'Sullivan O."/>
            <person name="Ritari J."/>
            <person name="Douillard F.P."/>
            <person name="Paul Ross R."/>
            <person name="Yang R."/>
            <person name="Briner A.E."/>
            <person name="Felis G.E."/>
            <person name="de Vos W.M."/>
            <person name="Barrangou R."/>
            <person name="Klaenhammer T.R."/>
            <person name="Caufield P.W."/>
            <person name="Cui Y."/>
            <person name="Zhang H."/>
            <person name="O'Toole P.W."/>
        </authorList>
    </citation>
    <scope>NUCLEOTIDE SEQUENCE [LARGE SCALE GENOMIC DNA]</scope>
    <source>
        <strain evidence="3 4">DSM 12744</strain>
    </source>
</reference>
<dbReference type="SUPFAM" id="SSF52821">
    <property type="entry name" value="Rhodanese/Cell cycle control phosphatase"/>
    <property type="match status" value="1"/>
</dbReference>
<protein>
    <recommendedName>
        <fullName evidence="2">Rhodanese domain-containing protein</fullName>
    </recommendedName>
</protein>
<sequence length="138" mass="15607">MYLASVNPVFLVINIVLIIIIILMVGSPVYYWFRGRQINGAIDGETFEKGRTHAQIIDLRERKTFDSKHILGARNIPFAALKQDMGSLRKDLPVYLYEDGTTLAIKAAMQLRKKGFKDIHWLKGGMKDWSGKIKGANA</sequence>
<dbReference type="Gene3D" id="3.40.250.10">
    <property type="entry name" value="Rhodanese-like domain"/>
    <property type="match status" value="1"/>
</dbReference>
<organism evidence="3 4">
    <name type="scientific">Schleiferilactobacillus perolens DSM 12744</name>
    <dbReference type="NCBI Taxonomy" id="1423792"/>
    <lineage>
        <taxon>Bacteria</taxon>
        <taxon>Bacillati</taxon>
        <taxon>Bacillota</taxon>
        <taxon>Bacilli</taxon>
        <taxon>Lactobacillales</taxon>
        <taxon>Lactobacillaceae</taxon>
        <taxon>Schleiferilactobacillus</taxon>
    </lineage>
</organism>
<evidence type="ECO:0000313" key="4">
    <source>
        <dbReference type="Proteomes" id="UP000051330"/>
    </source>
</evidence>
<dbReference type="CDD" id="cd00158">
    <property type="entry name" value="RHOD"/>
    <property type="match status" value="1"/>
</dbReference>
<dbReference type="PANTHER" id="PTHR43031">
    <property type="entry name" value="FAD-DEPENDENT OXIDOREDUCTASE"/>
    <property type="match status" value="1"/>
</dbReference>
<dbReference type="RefSeq" id="WP_057819753.1">
    <property type="nucleotide sequence ID" value="NZ_AZEC01000005.1"/>
</dbReference>
<keyword evidence="4" id="KW-1185">Reference proteome</keyword>
<dbReference type="OrthoDB" id="9808735at2"/>
<dbReference type="Pfam" id="PF00581">
    <property type="entry name" value="Rhodanese"/>
    <property type="match status" value="1"/>
</dbReference>
<dbReference type="PATRIC" id="fig|1423792.3.peg.2498"/>
<name>A0A0R1MXP5_9LACO</name>
<accession>A0A0R1MXP5</accession>
<dbReference type="SMART" id="SM00450">
    <property type="entry name" value="RHOD"/>
    <property type="match status" value="1"/>
</dbReference>
<gene>
    <name evidence="3" type="ORF">FD09_GL002450</name>
</gene>
<keyword evidence="1" id="KW-0472">Membrane</keyword>
<feature type="domain" description="Rhodanese" evidence="2">
    <location>
        <begin position="50"/>
        <end position="138"/>
    </location>
</feature>
<dbReference type="STRING" id="1423792.FD09_GL002450"/>
<dbReference type="InterPro" id="IPR050229">
    <property type="entry name" value="GlpE_sulfurtransferase"/>
</dbReference>
<keyword evidence="1" id="KW-1133">Transmembrane helix</keyword>
<dbReference type="InterPro" id="IPR001763">
    <property type="entry name" value="Rhodanese-like_dom"/>
</dbReference>
<feature type="transmembrane region" description="Helical" evidence="1">
    <location>
        <begin position="12"/>
        <end position="33"/>
    </location>
</feature>
<dbReference type="InterPro" id="IPR036873">
    <property type="entry name" value="Rhodanese-like_dom_sf"/>
</dbReference>
<dbReference type="PANTHER" id="PTHR43031:SF18">
    <property type="entry name" value="RHODANESE-RELATED SULFURTRANSFERASES"/>
    <property type="match status" value="1"/>
</dbReference>
<evidence type="ECO:0000256" key="1">
    <source>
        <dbReference type="SAM" id="Phobius"/>
    </source>
</evidence>
<evidence type="ECO:0000259" key="2">
    <source>
        <dbReference type="PROSITE" id="PS50206"/>
    </source>
</evidence>
<dbReference type="EMBL" id="AZEC01000005">
    <property type="protein sequence ID" value="KRL12911.1"/>
    <property type="molecule type" value="Genomic_DNA"/>
</dbReference>
<dbReference type="Proteomes" id="UP000051330">
    <property type="component" value="Unassembled WGS sequence"/>
</dbReference>
<dbReference type="PROSITE" id="PS50206">
    <property type="entry name" value="RHODANESE_3"/>
    <property type="match status" value="1"/>
</dbReference>
<dbReference type="AlphaFoldDB" id="A0A0R1MXP5"/>